<reference evidence="1 2" key="1">
    <citation type="submission" date="2020-07" db="EMBL/GenBank/DDBJ databases">
        <title>Genomic Encyclopedia of Type Strains, Phase IV (KMG-IV): sequencing the most valuable type-strain genomes for metagenomic binning, comparative biology and taxonomic classification.</title>
        <authorList>
            <person name="Goeker M."/>
        </authorList>
    </citation>
    <scope>NUCLEOTIDE SEQUENCE [LARGE SCALE GENOMIC DNA]</scope>
    <source>
        <strain evidence="1 2">DSM 15730</strain>
    </source>
</reference>
<evidence type="ECO:0000313" key="2">
    <source>
        <dbReference type="Proteomes" id="UP000523087"/>
    </source>
</evidence>
<dbReference type="Proteomes" id="UP000523087">
    <property type="component" value="Unassembled WGS sequence"/>
</dbReference>
<dbReference type="AlphaFoldDB" id="A0A7V9Z9A4"/>
<dbReference type="EMBL" id="JACDUT010000011">
    <property type="protein sequence ID" value="MBA2876301.1"/>
    <property type="molecule type" value="Genomic_DNA"/>
</dbReference>
<sequence length="76" mass="8473">MMSMIRHNEAFCQLITRYDLINPLRKKQSIVVLCGKLLKGTARGVYEAPSVRCEANDAGHLWSRNASLMPACLAIP</sequence>
<accession>A0A7V9Z9A4</accession>
<evidence type="ECO:0000313" key="1">
    <source>
        <dbReference type="EMBL" id="MBA2876301.1"/>
    </source>
</evidence>
<name>A0A7V9Z9A4_9BACL</name>
<proteinExistence type="predicted"/>
<protein>
    <submittedName>
        <fullName evidence="1">Uncharacterized protein</fullName>
    </submittedName>
</protein>
<gene>
    <name evidence="1" type="ORF">HNR31_003096</name>
</gene>
<organism evidence="1 2">
    <name type="scientific">Thermaerobacillus caldiproteolyticus</name>
    <dbReference type="NCBI Taxonomy" id="247480"/>
    <lineage>
        <taxon>Bacteria</taxon>
        <taxon>Bacillati</taxon>
        <taxon>Bacillota</taxon>
        <taxon>Bacilli</taxon>
        <taxon>Bacillales</taxon>
        <taxon>Anoxybacillaceae</taxon>
        <taxon>Thermaerobacillus</taxon>
    </lineage>
</organism>
<comment type="caution">
    <text evidence="1">The sequence shown here is derived from an EMBL/GenBank/DDBJ whole genome shotgun (WGS) entry which is preliminary data.</text>
</comment>
<keyword evidence="2" id="KW-1185">Reference proteome</keyword>